<reference evidence="3 4" key="1">
    <citation type="submission" date="2021-06" db="EMBL/GenBank/DDBJ databases">
        <authorList>
            <person name="Palmer J.M."/>
        </authorList>
    </citation>
    <scope>NUCLEOTIDE SEQUENCE [LARGE SCALE GENOMIC DNA]</scope>
    <source>
        <strain evidence="3 4">AS_MEX2019</strain>
        <tissue evidence="3">Muscle</tissue>
    </source>
</reference>
<protein>
    <submittedName>
        <fullName evidence="3">Uncharacterized protein</fullName>
    </submittedName>
</protein>
<keyword evidence="4" id="KW-1185">Reference proteome</keyword>
<dbReference type="EMBL" id="JAHRIP010018891">
    <property type="protein sequence ID" value="MEQ2286415.1"/>
    <property type="molecule type" value="Genomic_DNA"/>
</dbReference>
<organism evidence="3 4">
    <name type="scientific">Ameca splendens</name>
    <dbReference type="NCBI Taxonomy" id="208324"/>
    <lineage>
        <taxon>Eukaryota</taxon>
        <taxon>Metazoa</taxon>
        <taxon>Chordata</taxon>
        <taxon>Craniata</taxon>
        <taxon>Vertebrata</taxon>
        <taxon>Euteleostomi</taxon>
        <taxon>Actinopterygii</taxon>
        <taxon>Neopterygii</taxon>
        <taxon>Teleostei</taxon>
        <taxon>Neoteleostei</taxon>
        <taxon>Acanthomorphata</taxon>
        <taxon>Ovalentaria</taxon>
        <taxon>Atherinomorphae</taxon>
        <taxon>Cyprinodontiformes</taxon>
        <taxon>Goodeidae</taxon>
        <taxon>Ameca</taxon>
    </lineage>
</organism>
<feature type="compositionally biased region" description="Basic and acidic residues" evidence="1">
    <location>
        <begin position="42"/>
        <end position="51"/>
    </location>
</feature>
<keyword evidence="2" id="KW-1133">Transmembrane helix</keyword>
<evidence type="ECO:0000256" key="2">
    <source>
        <dbReference type="SAM" id="Phobius"/>
    </source>
</evidence>
<proteinExistence type="predicted"/>
<feature type="region of interest" description="Disordered" evidence="1">
    <location>
        <begin position="34"/>
        <end position="59"/>
    </location>
</feature>
<comment type="caution">
    <text evidence="3">The sequence shown here is derived from an EMBL/GenBank/DDBJ whole genome shotgun (WGS) entry which is preliminary data.</text>
</comment>
<keyword evidence="2" id="KW-0472">Membrane</keyword>
<evidence type="ECO:0000313" key="4">
    <source>
        <dbReference type="Proteomes" id="UP001469553"/>
    </source>
</evidence>
<gene>
    <name evidence="3" type="ORF">AMECASPLE_002274</name>
</gene>
<feature type="transmembrane region" description="Helical" evidence="2">
    <location>
        <begin position="14"/>
        <end position="34"/>
    </location>
</feature>
<name>A0ABV0XYM9_9TELE</name>
<dbReference type="Proteomes" id="UP001469553">
    <property type="component" value="Unassembled WGS sequence"/>
</dbReference>
<evidence type="ECO:0000256" key="1">
    <source>
        <dbReference type="SAM" id="MobiDB-lite"/>
    </source>
</evidence>
<sequence>EWELPLNSRCTPPVFFDVMGLLLCCVSIFCFPSYSTSSNRENSGKVRKDSGSKVFNGETDKDNYYEIQTKEEKTQSTQKARSSNARCGNFILLFEIKLE</sequence>
<feature type="non-terminal residue" evidence="3">
    <location>
        <position position="1"/>
    </location>
</feature>
<accession>A0ABV0XYM9</accession>
<evidence type="ECO:0000313" key="3">
    <source>
        <dbReference type="EMBL" id="MEQ2286415.1"/>
    </source>
</evidence>
<keyword evidence="2" id="KW-0812">Transmembrane</keyword>